<reference evidence="1" key="1">
    <citation type="submission" date="2021-01" db="EMBL/GenBank/DDBJ databases">
        <authorList>
            <consortium name="Genoscope - CEA"/>
            <person name="William W."/>
        </authorList>
    </citation>
    <scope>NUCLEOTIDE SEQUENCE</scope>
</reference>
<comment type="caution">
    <text evidence="1">The sequence shown here is derived from an EMBL/GenBank/DDBJ whole genome shotgun (WGS) entry which is preliminary data.</text>
</comment>
<dbReference type="AlphaFoldDB" id="A0A8S1U9X6"/>
<gene>
    <name evidence="1" type="ORF">PPENT_87.1.T0350005</name>
</gene>
<accession>A0A8S1U9X6</accession>
<sequence length="72" mass="8728">MMILNINNNQTKNYLKKSFLEKQLSEINQILIIYQLKIRLLQELENRDNRFRIQIQTRQVNLGISQEIIINQ</sequence>
<evidence type="ECO:0000313" key="1">
    <source>
        <dbReference type="EMBL" id="CAD8160479.1"/>
    </source>
</evidence>
<organism evidence="1 2">
    <name type="scientific">Paramecium pentaurelia</name>
    <dbReference type="NCBI Taxonomy" id="43138"/>
    <lineage>
        <taxon>Eukaryota</taxon>
        <taxon>Sar</taxon>
        <taxon>Alveolata</taxon>
        <taxon>Ciliophora</taxon>
        <taxon>Intramacronucleata</taxon>
        <taxon>Oligohymenophorea</taxon>
        <taxon>Peniculida</taxon>
        <taxon>Parameciidae</taxon>
        <taxon>Paramecium</taxon>
    </lineage>
</organism>
<protein>
    <submittedName>
        <fullName evidence="1">Uncharacterized protein</fullName>
    </submittedName>
</protein>
<dbReference type="Proteomes" id="UP000689195">
    <property type="component" value="Unassembled WGS sequence"/>
</dbReference>
<dbReference type="EMBL" id="CAJJDO010000035">
    <property type="protein sequence ID" value="CAD8160479.1"/>
    <property type="molecule type" value="Genomic_DNA"/>
</dbReference>
<proteinExistence type="predicted"/>
<evidence type="ECO:0000313" key="2">
    <source>
        <dbReference type="Proteomes" id="UP000689195"/>
    </source>
</evidence>
<name>A0A8S1U9X6_9CILI</name>
<keyword evidence="2" id="KW-1185">Reference proteome</keyword>